<dbReference type="EMBL" id="JAGINP010000011">
    <property type="protein sequence ID" value="MBP2293449.1"/>
    <property type="molecule type" value="Genomic_DNA"/>
</dbReference>
<evidence type="ECO:0000256" key="1">
    <source>
        <dbReference type="ARBA" id="ARBA00002254"/>
    </source>
</evidence>
<keyword evidence="4" id="KW-1003">Cell membrane</keyword>
<keyword evidence="5 10" id="KW-0145">Chemotaxis</keyword>
<evidence type="ECO:0000256" key="7">
    <source>
        <dbReference type="ARBA" id="ARBA00022779"/>
    </source>
</evidence>
<comment type="similarity">
    <text evidence="3 10">Belongs to the FliL family.</text>
</comment>
<name>A0ABS4SMI4_9PROT</name>
<organism evidence="11 12">
    <name type="scientific">Azospirillum rugosum</name>
    <dbReference type="NCBI Taxonomy" id="416170"/>
    <lineage>
        <taxon>Bacteria</taxon>
        <taxon>Pseudomonadati</taxon>
        <taxon>Pseudomonadota</taxon>
        <taxon>Alphaproteobacteria</taxon>
        <taxon>Rhodospirillales</taxon>
        <taxon>Azospirillaceae</taxon>
        <taxon>Azospirillum</taxon>
    </lineage>
</organism>
<keyword evidence="7 10" id="KW-0283">Flagellar rotation</keyword>
<evidence type="ECO:0000313" key="12">
    <source>
        <dbReference type="Proteomes" id="UP000781958"/>
    </source>
</evidence>
<evidence type="ECO:0000256" key="6">
    <source>
        <dbReference type="ARBA" id="ARBA00022692"/>
    </source>
</evidence>
<dbReference type="RefSeq" id="WP_209767382.1">
    <property type="nucleotide sequence ID" value="NZ_JAGINP010000011.1"/>
</dbReference>
<comment type="function">
    <text evidence="1 10">Controls the rotational direction of flagella during chemotaxis.</text>
</comment>
<evidence type="ECO:0000256" key="10">
    <source>
        <dbReference type="RuleBase" id="RU364125"/>
    </source>
</evidence>
<dbReference type="PANTHER" id="PTHR35091">
    <property type="entry name" value="FLAGELLAR PROTEIN FLIL"/>
    <property type="match status" value="1"/>
</dbReference>
<keyword evidence="11" id="KW-0282">Flagellum</keyword>
<evidence type="ECO:0000256" key="3">
    <source>
        <dbReference type="ARBA" id="ARBA00008281"/>
    </source>
</evidence>
<sequence>MAQAIAQAPLTQRPAIPRIADPRASRGFSTLDRISGKIILGLMLLMVGLSAAGAGSAFLLKPAKARAGRPVAEETPALANYARLPTMNFTLSDGDRLRDVRVRVVLEMDPQAQPKTVESYGPRISSAMSTAMLDVSAAELRGGGGTAFIKDAVMQTASKELRPMKVRQVLLQELVLR</sequence>
<proteinExistence type="inferred from homology"/>
<keyword evidence="12" id="KW-1185">Reference proteome</keyword>
<keyword evidence="6 10" id="KW-0812">Transmembrane</keyword>
<keyword evidence="11" id="KW-0969">Cilium</keyword>
<keyword evidence="9 10" id="KW-0472">Membrane</keyword>
<accession>A0ABS4SMI4</accession>
<evidence type="ECO:0000256" key="8">
    <source>
        <dbReference type="ARBA" id="ARBA00022989"/>
    </source>
</evidence>
<gene>
    <name evidence="11" type="ORF">J2851_003232</name>
</gene>
<evidence type="ECO:0000256" key="2">
    <source>
        <dbReference type="ARBA" id="ARBA00004162"/>
    </source>
</evidence>
<dbReference type="Pfam" id="PF03748">
    <property type="entry name" value="FliL"/>
    <property type="match status" value="1"/>
</dbReference>
<evidence type="ECO:0000313" key="11">
    <source>
        <dbReference type="EMBL" id="MBP2293449.1"/>
    </source>
</evidence>
<feature type="transmembrane region" description="Helical" evidence="10">
    <location>
        <begin position="38"/>
        <end position="60"/>
    </location>
</feature>
<dbReference type="PANTHER" id="PTHR35091:SF2">
    <property type="entry name" value="FLAGELLAR PROTEIN FLIL"/>
    <property type="match status" value="1"/>
</dbReference>
<dbReference type="InterPro" id="IPR005503">
    <property type="entry name" value="FliL"/>
</dbReference>
<dbReference type="Proteomes" id="UP000781958">
    <property type="component" value="Unassembled WGS sequence"/>
</dbReference>
<evidence type="ECO:0000256" key="5">
    <source>
        <dbReference type="ARBA" id="ARBA00022500"/>
    </source>
</evidence>
<evidence type="ECO:0000256" key="4">
    <source>
        <dbReference type="ARBA" id="ARBA00022475"/>
    </source>
</evidence>
<reference evidence="11 12" key="1">
    <citation type="submission" date="2021-03" db="EMBL/GenBank/DDBJ databases">
        <title>Genomic Encyclopedia of Type Strains, Phase III (KMG-III): the genomes of soil and plant-associated and newly described type strains.</title>
        <authorList>
            <person name="Whitman W."/>
        </authorList>
    </citation>
    <scope>NUCLEOTIDE SEQUENCE [LARGE SCALE GENOMIC DNA]</scope>
    <source>
        <strain evidence="11 12">IMMIB AFH-6</strain>
    </source>
</reference>
<comment type="subcellular location">
    <subcellularLocation>
        <location evidence="10">Cell inner membrane</location>
    </subcellularLocation>
    <subcellularLocation>
        <location evidence="2">Cell membrane</location>
        <topology evidence="2">Single-pass membrane protein</topology>
    </subcellularLocation>
</comment>
<protein>
    <recommendedName>
        <fullName evidence="10">Flagellar protein FliL</fullName>
    </recommendedName>
</protein>
<keyword evidence="10" id="KW-0997">Cell inner membrane</keyword>
<keyword evidence="8 10" id="KW-1133">Transmembrane helix</keyword>
<keyword evidence="11" id="KW-0966">Cell projection</keyword>
<comment type="caution">
    <text evidence="11">The sequence shown here is derived from an EMBL/GenBank/DDBJ whole genome shotgun (WGS) entry which is preliminary data.</text>
</comment>
<evidence type="ECO:0000256" key="9">
    <source>
        <dbReference type="ARBA" id="ARBA00023136"/>
    </source>
</evidence>